<comment type="subunit">
    <text evidence="9">Homodimer, forms a heterotetramer with a Cas2 homodimer.</text>
</comment>
<comment type="similarity">
    <text evidence="9">Belongs to the CRISPR-associated endonuclease Cas1 family.</text>
</comment>
<evidence type="ECO:0000256" key="4">
    <source>
        <dbReference type="ARBA" id="ARBA00022801"/>
    </source>
</evidence>
<evidence type="ECO:0000256" key="7">
    <source>
        <dbReference type="ARBA" id="ARBA00023125"/>
    </source>
</evidence>
<dbReference type="Proteomes" id="UP000183404">
    <property type="component" value="Unassembled WGS sequence"/>
</dbReference>
<evidence type="ECO:0000256" key="8">
    <source>
        <dbReference type="ARBA" id="ARBA00023211"/>
    </source>
</evidence>
<dbReference type="HAMAP" id="MF_01470">
    <property type="entry name" value="Cas1"/>
    <property type="match status" value="1"/>
</dbReference>
<dbReference type="EC" id="3.1.-.-" evidence="9"/>
<protein>
    <recommendedName>
        <fullName evidence="9">CRISPR-associated endonuclease Cas1</fullName>
        <ecNumber evidence="9">3.1.-.-</ecNumber>
    </recommendedName>
</protein>
<dbReference type="GO" id="GO:0004520">
    <property type="term" value="F:DNA endonuclease activity"/>
    <property type="evidence" value="ECO:0007669"/>
    <property type="project" value="InterPro"/>
</dbReference>
<name>A0A1I2DBR8_THETY</name>
<keyword evidence="6 9" id="KW-0051">Antiviral defense</keyword>
<dbReference type="InterPro" id="IPR042206">
    <property type="entry name" value="CRISPR-assoc_Cas1_C"/>
</dbReference>
<keyword evidence="8 9" id="KW-0464">Manganese</keyword>
<keyword evidence="2 9" id="KW-0479">Metal-binding</keyword>
<evidence type="ECO:0000256" key="2">
    <source>
        <dbReference type="ARBA" id="ARBA00022723"/>
    </source>
</evidence>
<keyword evidence="3 9" id="KW-0255">Endonuclease</keyword>
<accession>A0A1I2DBR8</accession>
<dbReference type="CDD" id="cd09722">
    <property type="entry name" value="Cas1_I-B"/>
    <property type="match status" value="1"/>
</dbReference>
<dbReference type="Gene3D" id="1.20.120.920">
    <property type="entry name" value="CRISPR-associated endonuclease Cas1, C-terminal domain"/>
    <property type="match status" value="1"/>
</dbReference>
<dbReference type="Pfam" id="PF01867">
    <property type="entry name" value="Cas_Cas1"/>
    <property type="match status" value="1"/>
</dbReference>
<dbReference type="RefSeq" id="WP_003871088.1">
    <property type="nucleotide sequence ID" value="NZ_FNBS01000106.1"/>
</dbReference>
<comment type="cofactor">
    <cofactor evidence="9">
        <name>Mg(2+)</name>
        <dbReference type="ChEBI" id="CHEBI:18420"/>
    </cofactor>
    <cofactor evidence="9">
        <name>Mn(2+)</name>
        <dbReference type="ChEBI" id="CHEBI:29035"/>
    </cofactor>
</comment>
<feature type="binding site" evidence="9">
    <location>
        <position position="237"/>
    </location>
    <ligand>
        <name>Mn(2+)</name>
        <dbReference type="ChEBI" id="CHEBI:29035"/>
    </ligand>
</feature>
<dbReference type="Gene3D" id="3.100.10.20">
    <property type="entry name" value="CRISPR-associated endonuclease Cas1, N-terminal domain"/>
    <property type="match status" value="1"/>
</dbReference>
<dbReference type="GO" id="GO:0046872">
    <property type="term" value="F:metal ion binding"/>
    <property type="evidence" value="ECO:0007669"/>
    <property type="project" value="UniProtKB-UniRule"/>
</dbReference>
<dbReference type="EMBL" id="FNBS01000106">
    <property type="protein sequence ID" value="SDG65079.1"/>
    <property type="molecule type" value="Genomic_DNA"/>
</dbReference>
<keyword evidence="7 9" id="KW-0238">DNA-binding</keyword>
<dbReference type="PANTHER" id="PTHR43219:SF1">
    <property type="entry name" value="CRISPR-ASSOCIATED ENDONUCLEASE CAS1"/>
    <property type="match status" value="1"/>
</dbReference>
<evidence type="ECO:0000256" key="6">
    <source>
        <dbReference type="ARBA" id="ARBA00023118"/>
    </source>
</evidence>
<feature type="binding site" evidence="9">
    <location>
        <position position="156"/>
    </location>
    <ligand>
        <name>Mn(2+)</name>
        <dbReference type="ChEBI" id="CHEBI:29035"/>
    </ligand>
</feature>
<dbReference type="GO" id="GO:0051607">
    <property type="term" value="P:defense response to virus"/>
    <property type="evidence" value="ECO:0007669"/>
    <property type="project" value="UniProtKB-UniRule"/>
</dbReference>
<feature type="binding site" evidence="9">
    <location>
        <position position="222"/>
    </location>
    <ligand>
        <name>Mn(2+)</name>
        <dbReference type="ChEBI" id="CHEBI:29035"/>
    </ligand>
</feature>
<keyword evidence="1 9" id="KW-0540">Nuclease</keyword>
<dbReference type="PANTHER" id="PTHR43219">
    <property type="entry name" value="CRISPR-ASSOCIATED ENDONUCLEASE CAS1"/>
    <property type="match status" value="1"/>
</dbReference>
<keyword evidence="5 9" id="KW-0460">Magnesium</keyword>
<comment type="function">
    <text evidence="9">CRISPR (clustered regularly interspaced short palindromic repeat), is an adaptive immune system that provides protection against mobile genetic elements (viruses, transposable elements and conjugative plasmids). CRISPR clusters contain spacers, sequences complementary to antecedent mobile elements, and target invading nucleic acids. CRISPR clusters are transcribed and processed into CRISPR RNA (crRNA). Acts as a dsDNA endonuclease. Involved in the integration of spacer DNA into the CRISPR cassette.</text>
</comment>
<evidence type="ECO:0000256" key="5">
    <source>
        <dbReference type="ARBA" id="ARBA00022842"/>
    </source>
</evidence>
<evidence type="ECO:0000256" key="9">
    <source>
        <dbReference type="HAMAP-Rule" id="MF_01470"/>
    </source>
</evidence>
<dbReference type="NCBIfam" id="TIGR03641">
    <property type="entry name" value="cas1_HMARI"/>
    <property type="match status" value="1"/>
</dbReference>
<keyword evidence="4 9" id="KW-0378">Hydrolase</keyword>
<dbReference type="NCBIfam" id="TIGR00287">
    <property type="entry name" value="cas1"/>
    <property type="match status" value="1"/>
</dbReference>
<dbReference type="GO" id="GO:0003677">
    <property type="term" value="F:DNA binding"/>
    <property type="evidence" value="ECO:0007669"/>
    <property type="project" value="UniProtKB-KW"/>
</dbReference>
<dbReference type="InterPro" id="IPR042211">
    <property type="entry name" value="CRISPR-assoc_Cas1_N"/>
</dbReference>
<evidence type="ECO:0000313" key="10">
    <source>
        <dbReference type="EMBL" id="SDG65079.1"/>
    </source>
</evidence>
<organism evidence="10 11">
    <name type="scientific">Thermoanaerobacter thermohydrosulfuricus</name>
    <name type="common">Clostridium thermohydrosulfuricum</name>
    <dbReference type="NCBI Taxonomy" id="1516"/>
    <lineage>
        <taxon>Bacteria</taxon>
        <taxon>Bacillati</taxon>
        <taxon>Bacillota</taxon>
        <taxon>Clostridia</taxon>
        <taxon>Thermoanaerobacterales</taxon>
        <taxon>Thermoanaerobacteraceae</taxon>
        <taxon>Thermoanaerobacter</taxon>
    </lineage>
</organism>
<evidence type="ECO:0000256" key="3">
    <source>
        <dbReference type="ARBA" id="ARBA00022759"/>
    </source>
</evidence>
<dbReference type="AlphaFoldDB" id="A0A1I2DBR8"/>
<dbReference type="InterPro" id="IPR002729">
    <property type="entry name" value="CRISPR-assoc_Cas1"/>
</dbReference>
<sequence length="330" mass="39193">MKKTIYIFSDGELKRKDNTLFFEGENGRKFIPVENTSEIMVFGEVSLNKRLLEFLTQSEIILHFFNHYGYYVGSYYPREHLNSGYMILRQAEHYNDGSKRLYLAQKFVEGAYKNIRQVLKYYSNRGKDLEDVIYSIEKLGESVDSTSTINELMAIEGNIREYYYKAFDEIIQNPDFKFDFRSKRPPQNFLNTLISFGNSLMYTTTLSEIYKTHLDPRIGFLHATNFRRFSLNLDVSEIFKPIIVDRTIFTLLSKKMVTKEDFEEDAEGLLLKEKGKKVFVQEFEDKLATTIKHRNLSNNVSYRRLIRLELYKLEKHLIEEEQYKPFIAQW</sequence>
<evidence type="ECO:0000256" key="1">
    <source>
        <dbReference type="ARBA" id="ARBA00022722"/>
    </source>
</evidence>
<proteinExistence type="inferred from homology"/>
<reference evidence="10 11" key="1">
    <citation type="submission" date="2016-10" db="EMBL/GenBank/DDBJ databases">
        <authorList>
            <person name="de Groot N.N."/>
        </authorList>
    </citation>
    <scope>NUCLEOTIDE SEQUENCE [LARGE SCALE GENOMIC DNA]</scope>
    <source>
        <strain evidence="10 11">DSM 569</strain>
    </source>
</reference>
<dbReference type="InterPro" id="IPR019858">
    <property type="entry name" value="CRISPR-assoc_Cas1_HMARI/TNEAP"/>
</dbReference>
<dbReference type="GO" id="GO:0043571">
    <property type="term" value="P:maintenance of CRISPR repeat elements"/>
    <property type="evidence" value="ECO:0007669"/>
    <property type="project" value="UniProtKB-UniRule"/>
</dbReference>
<evidence type="ECO:0000313" key="11">
    <source>
        <dbReference type="Proteomes" id="UP000183404"/>
    </source>
</evidence>
<dbReference type="GO" id="GO:0016787">
    <property type="term" value="F:hydrolase activity"/>
    <property type="evidence" value="ECO:0007669"/>
    <property type="project" value="UniProtKB-KW"/>
</dbReference>
<gene>
    <name evidence="9" type="primary">cas1</name>
    <name evidence="10" type="ORF">SAMN04244560_02712</name>
</gene>